<evidence type="ECO:0000313" key="1">
    <source>
        <dbReference type="EMBL" id="WOH16055.1"/>
    </source>
</evidence>
<sequence>MGYYLADGIYPPYPTFVKTISAPQGNKRKYFAKMQESVRKDVERAFGVLQARFVIVRGPAHFWDIETLKHI</sequence>
<reference evidence="1" key="1">
    <citation type="journal article" date="2016" name="Nat. Genet.">
        <title>A high-quality carrot genome assembly provides new insights into carotenoid accumulation and asterid genome evolution.</title>
        <authorList>
            <person name="Iorizzo M."/>
            <person name="Ellison S."/>
            <person name="Senalik D."/>
            <person name="Zeng P."/>
            <person name="Satapoomin P."/>
            <person name="Huang J."/>
            <person name="Bowman M."/>
            <person name="Iovene M."/>
            <person name="Sanseverino W."/>
            <person name="Cavagnaro P."/>
            <person name="Yildiz M."/>
            <person name="Macko-Podgorni A."/>
            <person name="Moranska E."/>
            <person name="Grzebelus E."/>
            <person name="Grzebelus D."/>
            <person name="Ashrafi H."/>
            <person name="Zheng Z."/>
            <person name="Cheng S."/>
            <person name="Spooner D."/>
            <person name="Van Deynze A."/>
            <person name="Simon P."/>
        </authorList>
    </citation>
    <scope>NUCLEOTIDE SEQUENCE</scope>
    <source>
        <tissue evidence="1">Leaf</tissue>
    </source>
</reference>
<proteinExistence type="predicted"/>
<accession>A0AAF1BE46</accession>
<keyword evidence="2" id="KW-1185">Reference proteome</keyword>
<dbReference type="Pfam" id="PF04827">
    <property type="entry name" value="Plant_tran"/>
    <property type="match status" value="1"/>
</dbReference>
<name>A0AAF1BE46_DAUCS</name>
<dbReference type="AlphaFoldDB" id="A0AAF1BE46"/>
<dbReference type="PANTHER" id="PTHR47150:SF7">
    <property type="entry name" value="NUCLEASE"/>
    <property type="match status" value="1"/>
</dbReference>
<dbReference type="EMBL" id="CP093351">
    <property type="protein sequence ID" value="WOH16055.1"/>
    <property type="molecule type" value="Genomic_DNA"/>
</dbReference>
<dbReference type="InterPro" id="IPR006912">
    <property type="entry name" value="Harbinger_derived_prot"/>
</dbReference>
<evidence type="ECO:0000313" key="2">
    <source>
        <dbReference type="Proteomes" id="UP000077755"/>
    </source>
</evidence>
<gene>
    <name evidence="1" type="ORF">DCAR_0935604</name>
</gene>
<dbReference type="Proteomes" id="UP000077755">
    <property type="component" value="Chromosome 9"/>
</dbReference>
<organism evidence="1 2">
    <name type="scientific">Daucus carota subsp. sativus</name>
    <name type="common">Carrot</name>
    <dbReference type="NCBI Taxonomy" id="79200"/>
    <lineage>
        <taxon>Eukaryota</taxon>
        <taxon>Viridiplantae</taxon>
        <taxon>Streptophyta</taxon>
        <taxon>Embryophyta</taxon>
        <taxon>Tracheophyta</taxon>
        <taxon>Spermatophyta</taxon>
        <taxon>Magnoliopsida</taxon>
        <taxon>eudicotyledons</taxon>
        <taxon>Gunneridae</taxon>
        <taxon>Pentapetalae</taxon>
        <taxon>asterids</taxon>
        <taxon>campanulids</taxon>
        <taxon>Apiales</taxon>
        <taxon>Apiaceae</taxon>
        <taxon>Apioideae</taxon>
        <taxon>Scandiceae</taxon>
        <taxon>Daucinae</taxon>
        <taxon>Daucus</taxon>
        <taxon>Daucus sect. Daucus</taxon>
    </lineage>
</organism>
<reference evidence="1" key="2">
    <citation type="submission" date="2022-03" db="EMBL/GenBank/DDBJ databases">
        <title>Draft title - Genomic analysis of global carrot germplasm unveils the trajectory of domestication and the origin of high carotenoid orange carrot.</title>
        <authorList>
            <person name="Iorizzo M."/>
            <person name="Ellison S."/>
            <person name="Senalik D."/>
            <person name="Macko-Podgorni A."/>
            <person name="Grzebelus D."/>
            <person name="Bostan H."/>
            <person name="Rolling W."/>
            <person name="Curaba J."/>
            <person name="Simon P."/>
        </authorList>
    </citation>
    <scope>NUCLEOTIDE SEQUENCE</scope>
    <source>
        <tissue evidence="1">Leaf</tissue>
    </source>
</reference>
<dbReference type="PANTHER" id="PTHR47150">
    <property type="entry name" value="OS12G0169200 PROTEIN"/>
    <property type="match status" value="1"/>
</dbReference>
<protein>
    <recommendedName>
        <fullName evidence="3">DDE Tnp4 domain-containing protein</fullName>
    </recommendedName>
</protein>
<evidence type="ECO:0008006" key="3">
    <source>
        <dbReference type="Google" id="ProtNLM"/>
    </source>
</evidence>